<evidence type="ECO:0000256" key="5">
    <source>
        <dbReference type="ARBA" id="ARBA00047317"/>
    </source>
</evidence>
<gene>
    <name evidence="8" type="ORF">GEMMAAP_12430</name>
</gene>
<accession>A0A143BLB5</accession>
<dbReference type="InterPro" id="IPR005110">
    <property type="entry name" value="MoeA_linker/N"/>
</dbReference>
<dbReference type="UniPathway" id="UPA00344"/>
<dbReference type="SUPFAM" id="SSF63867">
    <property type="entry name" value="MoeA C-terminal domain-like"/>
    <property type="match status" value="1"/>
</dbReference>
<dbReference type="SUPFAM" id="SSF63882">
    <property type="entry name" value="MoeA N-terminal region -like"/>
    <property type="match status" value="1"/>
</dbReference>
<dbReference type="eggNOG" id="COG0303">
    <property type="taxonomic scope" value="Bacteria"/>
</dbReference>
<comment type="catalytic activity">
    <reaction evidence="5">
        <text>adenylyl-molybdopterin + molybdate = Mo-molybdopterin + AMP + H(+)</text>
        <dbReference type="Rhea" id="RHEA:35047"/>
        <dbReference type="ChEBI" id="CHEBI:15378"/>
        <dbReference type="ChEBI" id="CHEBI:36264"/>
        <dbReference type="ChEBI" id="CHEBI:62727"/>
        <dbReference type="ChEBI" id="CHEBI:71302"/>
        <dbReference type="ChEBI" id="CHEBI:456215"/>
        <dbReference type="EC" id="2.10.1.1"/>
    </reaction>
</comment>
<evidence type="ECO:0000256" key="2">
    <source>
        <dbReference type="ARBA" id="ARBA00005046"/>
    </source>
</evidence>
<evidence type="ECO:0000256" key="3">
    <source>
        <dbReference type="ARBA" id="ARBA00010763"/>
    </source>
</evidence>
<comment type="pathway">
    <text evidence="2 6">Cofactor biosynthesis; molybdopterin biosynthesis.</text>
</comment>
<dbReference type="STRING" id="1379270.GEMMAAP_12430"/>
<evidence type="ECO:0000259" key="7">
    <source>
        <dbReference type="SMART" id="SM00852"/>
    </source>
</evidence>
<dbReference type="GO" id="GO:0061599">
    <property type="term" value="F:molybdopterin molybdotransferase activity"/>
    <property type="evidence" value="ECO:0007669"/>
    <property type="project" value="UniProtKB-UniRule"/>
</dbReference>
<keyword evidence="6" id="KW-0808">Transferase</keyword>
<organism evidence="8 9">
    <name type="scientific">Gemmatimonas phototrophica</name>
    <dbReference type="NCBI Taxonomy" id="1379270"/>
    <lineage>
        <taxon>Bacteria</taxon>
        <taxon>Pseudomonadati</taxon>
        <taxon>Gemmatimonadota</taxon>
        <taxon>Gemmatimonadia</taxon>
        <taxon>Gemmatimonadales</taxon>
        <taxon>Gemmatimonadaceae</taxon>
        <taxon>Gemmatimonas</taxon>
    </lineage>
</organism>
<keyword evidence="6" id="KW-0479">Metal-binding</keyword>
<proteinExistence type="inferred from homology"/>
<dbReference type="Gene3D" id="2.40.340.10">
    <property type="entry name" value="MoeA, C-terminal, domain IV"/>
    <property type="match status" value="1"/>
</dbReference>
<dbReference type="Gene3D" id="3.90.105.10">
    <property type="entry name" value="Molybdopterin biosynthesis moea protein, domain 2"/>
    <property type="match status" value="1"/>
</dbReference>
<protein>
    <recommendedName>
        <fullName evidence="6">Molybdopterin molybdenumtransferase</fullName>
        <ecNumber evidence="6">2.10.1.1</ecNumber>
    </recommendedName>
</protein>
<dbReference type="CDD" id="cd00887">
    <property type="entry name" value="MoeA"/>
    <property type="match status" value="1"/>
</dbReference>
<dbReference type="SUPFAM" id="SSF53218">
    <property type="entry name" value="Molybdenum cofactor biosynthesis proteins"/>
    <property type="match status" value="1"/>
</dbReference>
<dbReference type="Pfam" id="PF03453">
    <property type="entry name" value="MoeA_N"/>
    <property type="match status" value="1"/>
</dbReference>
<dbReference type="EC" id="2.10.1.1" evidence="6"/>
<dbReference type="GO" id="GO:0046872">
    <property type="term" value="F:metal ion binding"/>
    <property type="evidence" value="ECO:0007669"/>
    <property type="project" value="UniProtKB-UniRule"/>
</dbReference>
<dbReference type="Pfam" id="PF00994">
    <property type="entry name" value="MoCF_biosynth"/>
    <property type="match status" value="1"/>
</dbReference>
<dbReference type="Proteomes" id="UP000076404">
    <property type="component" value="Chromosome"/>
</dbReference>
<evidence type="ECO:0000256" key="4">
    <source>
        <dbReference type="ARBA" id="ARBA00023150"/>
    </source>
</evidence>
<reference evidence="8 9" key="2">
    <citation type="journal article" date="2016" name="Environ. Microbiol. Rep.">
        <title>Metagenomic evidence for the presence of phototrophic Gemmatimonadetes bacteria in diverse environments.</title>
        <authorList>
            <person name="Zeng Y."/>
            <person name="Baumbach J."/>
            <person name="Barbosa E.G."/>
            <person name="Azevedo V."/>
            <person name="Zhang C."/>
            <person name="Koblizek M."/>
        </authorList>
    </citation>
    <scope>NUCLEOTIDE SEQUENCE [LARGE SCALE GENOMIC DNA]</scope>
    <source>
        <strain evidence="8 9">AP64</strain>
    </source>
</reference>
<evidence type="ECO:0000256" key="1">
    <source>
        <dbReference type="ARBA" id="ARBA00002901"/>
    </source>
</evidence>
<dbReference type="InterPro" id="IPR005111">
    <property type="entry name" value="MoeA_C_domain_IV"/>
</dbReference>
<dbReference type="Gene3D" id="3.40.980.10">
    <property type="entry name" value="MoaB/Mog-like domain"/>
    <property type="match status" value="1"/>
</dbReference>
<evidence type="ECO:0000256" key="6">
    <source>
        <dbReference type="RuleBase" id="RU365090"/>
    </source>
</evidence>
<dbReference type="PANTHER" id="PTHR10192:SF5">
    <property type="entry name" value="GEPHYRIN"/>
    <property type="match status" value="1"/>
</dbReference>
<dbReference type="AlphaFoldDB" id="A0A143BLB5"/>
<keyword evidence="4 6" id="KW-0501">Molybdenum cofactor biosynthesis</keyword>
<dbReference type="RefSeq" id="WP_053334065.1">
    <property type="nucleotide sequence ID" value="NZ_CP011454.1"/>
</dbReference>
<dbReference type="NCBIfam" id="NF045515">
    <property type="entry name" value="Glp_gephyrin"/>
    <property type="match status" value="1"/>
</dbReference>
<dbReference type="EMBL" id="CP011454">
    <property type="protein sequence ID" value="AMW05393.1"/>
    <property type="molecule type" value="Genomic_DNA"/>
</dbReference>
<sequence length="432" mass="44695">MGPATGLSYPEALAAVLHQVATRVPASERVPLPQALGRALADDVSSRLALPPWDNAGMDGYAVQRADVLGASASSPRALPVLGTSMAGADPTMLPWVQQGTALRIMTGAPMPPGADAVVRVEDTDGGDTLVRVLHDRDTLGRGNVRPRGEDIAAGAVLFTRGTTLRASHLGALASIGVQEVLVSRAPRVTIVSSGDELVLLDRFDEVLNGHRIVSSSSYALPALLRGAGADVTMAPLVPDTLEALIGALGQALDVGCDLLITTGGVSVGAHDYTRDALAALGGTQRFWRARIRPGGPLGTGEVRGVPWVGLPGNPVSTMVTGALFAWPLIRQLGGHRGVQHARIPVRMCDDADTPAPLTYFLRVALQVGADGMLEARLTGAQGSNLLRTMAMADALLEVPPSIDRVEAGQTFSAILLPDAPPLFGAAPGARA</sequence>
<dbReference type="GO" id="GO:0005829">
    <property type="term" value="C:cytosol"/>
    <property type="evidence" value="ECO:0007669"/>
    <property type="project" value="TreeGrafter"/>
</dbReference>
<keyword evidence="9" id="KW-1185">Reference proteome</keyword>
<feature type="domain" description="MoaB/Mog" evidence="7">
    <location>
        <begin position="190"/>
        <end position="332"/>
    </location>
</feature>
<name>A0A143BLB5_9BACT</name>
<dbReference type="InterPro" id="IPR036688">
    <property type="entry name" value="MoeA_C_domain_IV_sf"/>
</dbReference>
<dbReference type="GO" id="GO:0006777">
    <property type="term" value="P:Mo-molybdopterin cofactor biosynthetic process"/>
    <property type="evidence" value="ECO:0007669"/>
    <property type="project" value="UniProtKB-UniRule"/>
</dbReference>
<dbReference type="PANTHER" id="PTHR10192">
    <property type="entry name" value="MOLYBDOPTERIN BIOSYNTHESIS PROTEIN"/>
    <property type="match status" value="1"/>
</dbReference>
<dbReference type="SMART" id="SM00852">
    <property type="entry name" value="MoCF_biosynth"/>
    <property type="match status" value="1"/>
</dbReference>
<dbReference type="InterPro" id="IPR036425">
    <property type="entry name" value="MoaB/Mog-like_dom_sf"/>
</dbReference>
<dbReference type="InterPro" id="IPR038987">
    <property type="entry name" value="MoeA-like"/>
</dbReference>
<comment type="function">
    <text evidence="1 6">Catalyzes the insertion of molybdate into adenylated molybdopterin with the concomitant release of AMP.</text>
</comment>
<evidence type="ECO:0000313" key="8">
    <source>
        <dbReference type="EMBL" id="AMW05393.1"/>
    </source>
</evidence>
<keyword evidence="6" id="KW-0500">Molybdenum</keyword>
<evidence type="ECO:0000313" key="9">
    <source>
        <dbReference type="Proteomes" id="UP000076404"/>
    </source>
</evidence>
<keyword evidence="6" id="KW-0460">Magnesium</keyword>
<dbReference type="InterPro" id="IPR001453">
    <property type="entry name" value="MoaB/Mog_dom"/>
</dbReference>
<comment type="cofactor">
    <cofactor evidence="6">
        <name>Mg(2+)</name>
        <dbReference type="ChEBI" id="CHEBI:18420"/>
    </cofactor>
</comment>
<dbReference type="Gene3D" id="2.170.190.11">
    <property type="entry name" value="Molybdopterin biosynthesis moea protein, domain 3"/>
    <property type="match status" value="1"/>
</dbReference>
<reference evidence="8 9" key="1">
    <citation type="journal article" date="2014" name="Proc. Natl. Acad. Sci. U.S.A.">
        <title>Functional type 2 photosynthetic reaction centers found in the rare bacterial phylum Gemmatimonadetes.</title>
        <authorList>
            <person name="Zeng Y."/>
            <person name="Feng F."/>
            <person name="Medova H."/>
            <person name="Dean J."/>
            <person name="Koblizek M."/>
        </authorList>
    </citation>
    <scope>NUCLEOTIDE SEQUENCE [LARGE SCALE GENOMIC DNA]</scope>
    <source>
        <strain evidence="8 9">AP64</strain>
    </source>
</reference>
<comment type="similarity">
    <text evidence="3 6">Belongs to the MoeA family.</text>
</comment>
<dbReference type="Pfam" id="PF03454">
    <property type="entry name" value="MoeA_C"/>
    <property type="match status" value="1"/>
</dbReference>
<dbReference type="InterPro" id="IPR036135">
    <property type="entry name" value="MoeA_linker/N_sf"/>
</dbReference>
<dbReference type="KEGG" id="gph:GEMMAAP_12430"/>